<comment type="caution">
    <text evidence="2">The sequence shown here is derived from an EMBL/GenBank/DDBJ whole genome shotgun (WGS) entry which is preliminary data.</text>
</comment>
<sequence>MIKSMYPYLVTNGNGQEAVRFYEKALQADVLEVKTFGDMPSQPGEEMPDEMKDRVLNAHLKVGNTDFMISDTNPGQPHTVGDHLSIALSLTDPDLTRDIFAQLAEGGEVVMDVQETFWSPAYGQVKDRFGILWQVNTVTE</sequence>
<evidence type="ECO:0000313" key="3">
    <source>
        <dbReference type="Proteomes" id="UP000076490"/>
    </source>
</evidence>
<dbReference type="InterPro" id="IPR028973">
    <property type="entry name" value="PhnB-like"/>
</dbReference>
<gene>
    <name evidence="2" type="ORF">AV656_09100</name>
</gene>
<dbReference type="EMBL" id="LQNT01000009">
    <property type="protein sequence ID" value="KZE39041.1"/>
    <property type="molecule type" value="Genomic_DNA"/>
</dbReference>
<dbReference type="RefSeq" id="WP_063181170.1">
    <property type="nucleotide sequence ID" value="NZ_LQNT01000009.1"/>
</dbReference>
<dbReference type="AlphaFoldDB" id="A0A163FPM7"/>
<evidence type="ECO:0000313" key="2">
    <source>
        <dbReference type="EMBL" id="KZE39041.1"/>
    </source>
</evidence>
<dbReference type="PANTHER" id="PTHR33990:SF1">
    <property type="entry name" value="PROTEIN YJDN"/>
    <property type="match status" value="1"/>
</dbReference>
<dbReference type="Gene3D" id="3.10.180.10">
    <property type="entry name" value="2,3-Dihydroxybiphenyl 1,2-Dioxygenase, domain 1"/>
    <property type="match status" value="1"/>
</dbReference>
<dbReference type="InterPro" id="IPR029068">
    <property type="entry name" value="Glyas_Bleomycin-R_OHBP_Dase"/>
</dbReference>
<accession>A0A163FPM7</accession>
<proteinExistence type="predicted"/>
<name>A0A163FPM7_9BACL</name>
<dbReference type="SUPFAM" id="SSF54593">
    <property type="entry name" value="Glyoxalase/Bleomycin resistance protein/Dihydroxybiphenyl dioxygenase"/>
    <property type="match status" value="1"/>
</dbReference>
<dbReference type="OrthoDB" id="9795306at2"/>
<feature type="domain" description="PhnB-like" evidence="1">
    <location>
        <begin position="5"/>
        <end position="135"/>
    </location>
</feature>
<dbReference type="CDD" id="cd06588">
    <property type="entry name" value="PhnB_like"/>
    <property type="match status" value="1"/>
</dbReference>
<organism evidence="2 3">
    <name type="scientific">Bhargavaea cecembensis</name>
    <dbReference type="NCBI Taxonomy" id="394098"/>
    <lineage>
        <taxon>Bacteria</taxon>
        <taxon>Bacillati</taxon>
        <taxon>Bacillota</taxon>
        <taxon>Bacilli</taxon>
        <taxon>Bacillales</taxon>
        <taxon>Caryophanaceae</taxon>
        <taxon>Bhargavaea</taxon>
    </lineage>
</organism>
<evidence type="ECO:0000259" key="1">
    <source>
        <dbReference type="Pfam" id="PF06983"/>
    </source>
</evidence>
<protein>
    <recommendedName>
        <fullName evidence="1">PhnB-like domain-containing protein</fullName>
    </recommendedName>
</protein>
<dbReference type="Pfam" id="PF06983">
    <property type="entry name" value="3-dmu-9_3-mt"/>
    <property type="match status" value="1"/>
</dbReference>
<reference evidence="2 3" key="1">
    <citation type="submission" date="2016-01" db="EMBL/GenBank/DDBJ databases">
        <title>Whole genome sequencing of Bhargavaea cecembensis T14.</title>
        <authorList>
            <person name="Hong K.W."/>
        </authorList>
    </citation>
    <scope>NUCLEOTIDE SEQUENCE [LARGE SCALE GENOMIC DNA]</scope>
    <source>
        <strain evidence="2 3">T14</strain>
    </source>
</reference>
<dbReference type="PANTHER" id="PTHR33990">
    <property type="entry name" value="PROTEIN YJDN-RELATED"/>
    <property type="match status" value="1"/>
</dbReference>
<dbReference type="Proteomes" id="UP000076490">
    <property type="component" value="Unassembled WGS sequence"/>
</dbReference>